<reference evidence="5" key="1">
    <citation type="journal article" date="2019" name="Int. J. Syst. Evol. Microbiol.">
        <title>The Global Catalogue of Microorganisms (GCM) 10K type strain sequencing project: providing services to taxonomists for standard genome sequencing and annotation.</title>
        <authorList>
            <consortium name="The Broad Institute Genomics Platform"/>
            <consortium name="The Broad Institute Genome Sequencing Center for Infectious Disease"/>
            <person name="Wu L."/>
            <person name="Ma J."/>
        </authorList>
    </citation>
    <scope>NUCLEOTIDE SEQUENCE [LARGE SCALE GENOMIC DNA]</scope>
    <source>
        <strain evidence="5">JCM 13008</strain>
    </source>
</reference>
<evidence type="ECO:0000256" key="1">
    <source>
        <dbReference type="ARBA" id="ARBA00004370"/>
    </source>
</evidence>
<dbReference type="PANTHER" id="PTHR37042">
    <property type="entry name" value="OUTER MEMBRANE PROTEIN RV1973"/>
    <property type="match status" value="1"/>
</dbReference>
<organism evidence="4 5">
    <name type="scientific">Nocardioides dubius</name>
    <dbReference type="NCBI Taxonomy" id="317019"/>
    <lineage>
        <taxon>Bacteria</taxon>
        <taxon>Bacillati</taxon>
        <taxon>Actinomycetota</taxon>
        <taxon>Actinomycetes</taxon>
        <taxon>Propionibacteriales</taxon>
        <taxon>Nocardioidaceae</taxon>
        <taxon>Nocardioides</taxon>
    </lineage>
</organism>
<evidence type="ECO:0000313" key="5">
    <source>
        <dbReference type="Proteomes" id="UP001501581"/>
    </source>
</evidence>
<sequence>MPDFSNLSRSRLNVVLYVLVVAAACLALLLVILQQQSATGVVDRARNVVTGSDDAVPAGVLLDHDGEDLHSAVLLAGTHQAKAFMNVDYREIDDYNDRVLAGATGDFAEQYKQTMEALVKLTTKYQTVQTGDVVAAGVVAADQDNATVLVAMEGTVQNKDSNGKKAQAQRLQLKLVWEGGRWLTNDLVFVP</sequence>
<evidence type="ECO:0000256" key="2">
    <source>
        <dbReference type="ARBA" id="ARBA00023136"/>
    </source>
</evidence>
<evidence type="ECO:0000313" key="4">
    <source>
        <dbReference type="EMBL" id="GAA1092736.1"/>
    </source>
</evidence>
<keyword evidence="3" id="KW-0812">Transmembrane</keyword>
<keyword evidence="2 3" id="KW-0472">Membrane</keyword>
<proteinExistence type="predicted"/>
<accession>A0ABP4E5B2</accession>
<protein>
    <recommendedName>
        <fullName evidence="6">Mce-associated membrane protein</fullName>
    </recommendedName>
</protein>
<dbReference type="Proteomes" id="UP001501581">
    <property type="component" value="Unassembled WGS sequence"/>
</dbReference>
<comment type="caution">
    <text evidence="4">The sequence shown here is derived from an EMBL/GenBank/DDBJ whole genome shotgun (WGS) entry which is preliminary data.</text>
</comment>
<dbReference type="EMBL" id="BAAALG010000002">
    <property type="protein sequence ID" value="GAA1092736.1"/>
    <property type="molecule type" value="Genomic_DNA"/>
</dbReference>
<keyword evidence="5" id="KW-1185">Reference proteome</keyword>
<feature type="transmembrane region" description="Helical" evidence="3">
    <location>
        <begin position="12"/>
        <end position="33"/>
    </location>
</feature>
<evidence type="ECO:0000256" key="3">
    <source>
        <dbReference type="SAM" id="Phobius"/>
    </source>
</evidence>
<gene>
    <name evidence="4" type="ORF">GCM10009668_04830</name>
</gene>
<evidence type="ECO:0008006" key="6">
    <source>
        <dbReference type="Google" id="ProtNLM"/>
    </source>
</evidence>
<dbReference type="PANTHER" id="PTHR37042:SF4">
    <property type="entry name" value="OUTER MEMBRANE PROTEIN RV1973"/>
    <property type="match status" value="1"/>
</dbReference>
<name>A0ABP4E5B2_9ACTN</name>
<comment type="subcellular location">
    <subcellularLocation>
        <location evidence="1">Membrane</location>
    </subcellularLocation>
</comment>
<keyword evidence="3" id="KW-1133">Transmembrane helix</keyword>
<dbReference type="RefSeq" id="WP_343990979.1">
    <property type="nucleotide sequence ID" value="NZ_BAAALG010000002.1"/>
</dbReference>